<gene>
    <name evidence="3" type="ORF">FOM92_10085</name>
</gene>
<evidence type="ECO:0000256" key="2">
    <source>
        <dbReference type="SAM" id="SignalP"/>
    </source>
</evidence>
<dbReference type="AlphaFoldDB" id="A0A553WA14"/>
<feature type="signal peptide" evidence="2">
    <location>
        <begin position="1"/>
        <end position="28"/>
    </location>
</feature>
<feature type="region of interest" description="Disordered" evidence="1">
    <location>
        <begin position="92"/>
        <end position="146"/>
    </location>
</feature>
<dbReference type="EMBL" id="VKKU01000002">
    <property type="protein sequence ID" value="TSB01530.1"/>
    <property type="molecule type" value="Genomic_DNA"/>
</dbReference>
<feature type="compositionally biased region" description="Gly residues" evidence="1">
    <location>
        <begin position="102"/>
        <end position="117"/>
    </location>
</feature>
<keyword evidence="2" id="KW-0732">Signal</keyword>
<reference evidence="3 4" key="1">
    <citation type="submission" date="2019-07" db="EMBL/GenBank/DDBJ databases">
        <authorList>
            <person name="Park M."/>
        </authorList>
    </citation>
    <scope>NUCLEOTIDE SEQUENCE [LARGE SCALE GENOMIC DNA]</scope>
    <source>
        <strain evidence="3 4">KCTC32445</strain>
    </source>
</reference>
<feature type="chain" id="PRO_5022215481" description="Transporter" evidence="2">
    <location>
        <begin position="29"/>
        <end position="305"/>
    </location>
</feature>
<accession>A0A553WA14</accession>
<dbReference type="RefSeq" id="WP_211347389.1">
    <property type="nucleotide sequence ID" value="NZ_VKKU01000002.1"/>
</dbReference>
<comment type="caution">
    <text evidence="3">The sequence shown here is derived from an EMBL/GenBank/DDBJ whole genome shotgun (WGS) entry which is preliminary data.</text>
</comment>
<evidence type="ECO:0000313" key="4">
    <source>
        <dbReference type="Proteomes" id="UP000320160"/>
    </source>
</evidence>
<proteinExistence type="predicted"/>
<sequence>MIMKRFRAALVAATALALSAAVSAPAYANEQQKADEDSSPESWRLSTGLNYSSRSYGEIDDTKVVSAPVGLKYTKGNFSIRVSVPYVRVDGPGSLVQTPEGSGSGSNSGSGRSGNSGHGSSNSGSGNSGSGGVEIDDSTGVPVSSKRSGFGDVVISATYSFDLGSDFYIDATGKVKVPTASTAKRLGTGEVDVTTGLDFVKSIGPATFYIHGRRRFAGKPTGSLIRSTWGAGGGASIKAGDTITLGADYDWQEATFAGNPANSDVTAWASARLNSKMNLSIFGSTGLNSNSADFAGGIGLSIKLN</sequence>
<protein>
    <recommendedName>
        <fullName evidence="5">Transporter</fullName>
    </recommendedName>
</protein>
<dbReference type="Proteomes" id="UP000320160">
    <property type="component" value="Unassembled WGS sequence"/>
</dbReference>
<evidence type="ECO:0000313" key="3">
    <source>
        <dbReference type="EMBL" id="TSB01530.1"/>
    </source>
</evidence>
<keyword evidence="4" id="KW-1185">Reference proteome</keyword>
<name>A0A553WA14_9SPHN</name>
<organism evidence="3 4">
    <name type="scientific">Sphingorhabdus contaminans</name>
    <dbReference type="NCBI Taxonomy" id="1343899"/>
    <lineage>
        <taxon>Bacteria</taxon>
        <taxon>Pseudomonadati</taxon>
        <taxon>Pseudomonadota</taxon>
        <taxon>Alphaproteobacteria</taxon>
        <taxon>Sphingomonadales</taxon>
        <taxon>Sphingomonadaceae</taxon>
        <taxon>Sphingorhabdus</taxon>
    </lineage>
</organism>
<evidence type="ECO:0000256" key="1">
    <source>
        <dbReference type="SAM" id="MobiDB-lite"/>
    </source>
</evidence>
<evidence type="ECO:0008006" key="5">
    <source>
        <dbReference type="Google" id="ProtNLM"/>
    </source>
</evidence>